<gene>
    <name evidence="1" type="ORF">E6O75_ATG10362</name>
</gene>
<dbReference type="PANTHER" id="PTHR35605:SF1">
    <property type="entry name" value="ECP2 EFFECTOR PROTEIN DOMAIN-CONTAINING PROTEIN-RELATED"/>
    <property type="match status" value="1"/>
</dbReference>
<protein>
    <submittedName>
        <fullName evidence="1">Uncharacterized protein</fullName>
    </submittedName>
</protein>
<dbReference type="AlphaFoldDB" id="A0A4Z1P9X5"/>
<proteinExistence type="predicted"/>
<dbReference type="PANTHER" id="PTHR35605">
    <property type="entry name" value="ECP2 EFFECTOR PROTEIN DOMAIN-CONTAINING PROTEIN-RELATED"/>
    <property type="match status" value="1"/>
</dbReference>
<evidence type="ECO:0000313" key="1">
    <source>
        <dbReference type="EMBL" id="TID17717.1"/>
    </source>
</evidence>
<reference evidence="1 2" key="1">
    <citation type="submission" date="2019-04" db="EMBL/GenBank/DDBJ databases">
        <title>High contiguity whole genome sequence and gene annotation resource for two Venturia nashicola isolates.</title>
        <authorList>
            <person name="Prokchorchik M."/>
            <person name="Won K."/>
            <person name="Lee Y."/>
            <person name="Choi E.D."/>
            <person name="Segonzac C."/>
            <person name="Sohn K.H."/>
        </authorList>
    </citation>
    <scope>NUCLEOTIDE SEQUENCE [LARGE SCALE GENOMIC DNA]</scope>
    <source>
        <strain evidence="1 2">PRI2</strain>
    </source>
</reference>
<sequence length="183" mass="20762">MRSSDNPSIHLNGTIEQVYAVLERDHPHILKRDVLSTTSSLKTHEIQQIHPIWRHDSLWRPGEDGGNLYNWGLAKSNFIGQGIDYLTATTLRPTVHAGPRKCSRVSCDKNSGIYWCYDFHKDIALHDAKPLAKAARYIVDKYQKDHVEYYNVPPARYALGQMSSTSDVEGDNGVNVVVRKSRC</sequence>
<comment type="caution">
    <text evidence="1">The sequence shown here is derived from an EMBL/GenBank/DDBJ whole genome shotgun (WGS) entry which is preliminary data.</text>
</comment>
<dbReference type="Proteomes" id="UP000298493">
    <property type="component" value="Unassembled WGS sequence"/>
</dbReference>
<keyword evidence="2" id="KW-1185">Reference proteome</keyword>
<accession>A0A4Z1P9X5</accession>
<name>A0A4Z1P9X5_9PEZI</name>
<evidence type="ECO:0000313" key="2">
    <source>
        <dbReference type="Proteomes" id="UP000298493"/>
    </source>
</evidence>
<organism evidence="1 2">
    <name type="scientific">Venturia nashicola</name>
    <dbReference type="NCBI Taxonomy" id="86259"/>
    <lineage>
        <taxon>Eukaryota</taxon>
        <taxon>Fungi</taxon>
        <taxon>Dikarya</taxon>
        <taxon>Ascomycota</taxon>
        <taxon>Pezizomycotina</taxon>
        <taxon>Dothideomycetes</taxon>
        <taxon>Pleosporomycetidae</taxon>
        <taxon>Venturiales</taxon>
        <taxon>Venturiaceae</taxon>
        <taxon>Venturia</taxon>
    </lineage>
</organism>
<dbReference type="OrthoDB" id="3552888at2759"/>
<dbReference type="STRING" id="86259.A0A4Z1P9X5"/>
<dbReference type="EMBL" id="SNSC02000015">
    <property type="protein sequence ID" value="TID17717.1"/>
    <property type="molecule type" value="Genomic_DNA"/>
</dbReference>